<dbReference type="InterPro" id="IPR036291">
    <property type="entry name" value="NAD(P)-bd_dom_sf"/>
</dbReference>
<dbReference type="InterPro" id="IPR020843">
    <property type="entry name" value="ER"/>
</dbReference>
<dbReference type="InterPro" id="IPR013154">
    <property type="entry name" value="ADH-like_N"/>
</dbReference>
<organism evidence="4 5">
    <name type="scientific">Robbsia betulipollinis</name>
    <dbReference type="NCBI Taxonomy" id="2981849"/>
    <lineage>
        <taxon>Bacteria</taxon>
        <taxon>Pseudomonadati</taxon>
        <taxon>Pseudomonadota</taxon>
        <taxon>Betaproteobacteria</taxon>
        <taxon>Burkholderiales</taxon>
        <taxon>Burkholderiaceae</taxon>
        <taxon>Robbsia</taxon>
    </lineage>
</organism>
<dbReference type="PANTHER" id="PTHR48106:SF8">
    <property type="entry name" value="OS02G0805600 PROTEIN"/>
    <property type="match status" value="1"/>
</dbReference>
<name>A0ABT3ZJS3_9BURK</name>
<gene>
    <name evidence="4" type="ORF">OVY01_05975</name>
</gene>
<dbReference type="EMBL" id="JAPMXC010000001">
    <property type="protein sequence ID" value="MCY0386788.1"/>
    <property type="molecule type" value="Genomic_DNA"/>
</dbReference>
<dbReference type="PANTHER" id="PTHR48106">
    <property type="entry name" value="QUINONE OXIDOREDUCTASE PIG3-RELATED"/>
    <property type="match status" value="1"/>
</dbReference>
<dbReference type="Pfam" id="PF08240">
    <property type="entry name" value="ADH_N"/>
    <property type="match status" value="1"/>
</dbReference>
<evidence type="ECO:0000256" key="1">
    <source>
        <dbReference type="ARBA" id="ARBA00022857"/>
    </source>
</evidence>
<dbReference type="SUPFAM" id="SSF50129">
    <property type="entry name" value="GroES-like"/>
    <property type="match status" value="1"/>
</dbReference>
<evidence type="ECO:0000313" key="4">
    <source>
        <dbReference type="EMBL" id="MCY0386788.1"/>
    </source>
</evidence>
<keyword evidence="1" id="KW-0521">NADP</keyword>
<dbReference type="InterPro" id="IPR013149">
    <property type="entry name" value="ADH-like_C"/>
</dbReference>
<evidence type="ECO:0000256" key="2">
    <source>
        <dbReference type="ARBA" id="ARBA00023002"/>
    </source>
</evidence>
<evidence type="ECO:0000313" key="5">
    <source>
        <dbReference type="Proteomes" id="UP001082899"/>
    </source>
</evidence>
<dbReference type="SUPFAM" id="SSF51735">
    <property type="entry name" value="NAD(P)-binding Rossmann-fold domains"/>
    <property type="match status" value="1"/>
</dbReference>
<sequence>MTAEIAPSRLPETMRAAIVRGSRVGVEETHVPRPAAQEVLVRVHASGMNRADLAVASGGQHGGVGGDGTVVGMEWAGEVVALGAEVPSTLALGDRVMCSGAGGYAQFAVCDHGRTLPVPDAMDFMTAATLPIALQTMHQALTASGGFIAGQSVLIQGASSGVGLLGLQIAKALGAKTVIGTSTNDARRARLADFGADLALDSRDAAWPQRVREATGGGVDLIIDMISGETVNASLAATRICGRIVNVGRLGGARAAFDFDLHALRRIDYVGVTFRTRSREEIRLIVEGVRRDLMHLVADGTLRLPIDRVFALGDAAAALAHMTANAHFGKVLLLP</sequence>
<dbReference type="Pfam" id="PF00107">
    <property type="entry name" value="ADH_zinc_N"/>
    <property type="match status" value="1"/>
</dbReference>
<dbReference type="SMART" id="SM00829">
    <property type="entry name" value="PKS_ER"/>
    <property type="match status" value="1"/>
</dbReference>
<keyword evidence="5" id="KW-1185">Reference proteome</keyword>
<protein>
    <submittedName>
        <fullName evidence="4">Zinc-binding dehydrogenase</fullName>
    </submittedName>
</protein>
<accession>A0ABT3ZJS3</accession>
<proteinExistence type="predicted"/>
<keyword evidence="2" id="KW-0560">Oxidoreductase</keyword>
<dbReference type="Gene3D" id="3.90.180.10">
    <property type="entry name" value="Medium-chain alcohol dehydrogenases, catalytic domain"/>
    <property type="match status" value="1"/>
</dbReference>
<evidence type="ECO:0000259" key="3">
    <source>
        <dbReference type="SMART" id="SM00829"/>
    </source>
</evidence>
<reference evidence="4" key="1">
    <citation type="submission" date="2022-11" db="EMBL/GenBank/DDBJ databases">
        <title>Robbsia betulipollinis sp. nov., isolated from pollen of birch (Betula pendula).</title>
        <authorList>
            <person name="Shi H."/>
            <person name="Ambika Manirajan B."/>
            <person name="Ratering S."/>
            <person name="Geissler-Plaum R."/>
            <person name="Schnell S."/>
        </authorList>
    </citation>
    <scope>NUCLEOTIDE SEQUENCE</scope>
    <source>
        <strain evidence="4">Bb-Pol-6</strain>
    </source>
</reference>
<dbReference type="RefSeq" id="WP_267846406.1">
    <property type="nucleotide sequence ID" value="NZ_JAPMXC010000001.1"/>
</dbReference>
<dbReference type="Proteomes" id="UP001082899">
    <property type="component" value="Unassembled WGS sequence"/>
</dbReference>
<comment type="caution">
    <text evidence="4">The sequence shown here is derived from an EMBL/GenBank/DDBJ whole genome shotgun (WGS) entry which is preliminary data.</text>
</comment>
<feature type="domain" description="Enoyl reductase (ER)" evidence="3">
    <location>
        <begin position="21"/>
        <end position="333"/>
    </location>
</feature>
<dbReference type="InterPro" id="IPR011032">
    <property type="entry name" value="GroES-like_sf"/>
</dbReference>
<dbReference type="Gene3D" id="3.40.50.720">
    <property type="entry name" value="NAD(P)-binding Rossmann-like Domain"/>
    <property type="match status" value="1"/>
</dbReference>